<evidence type="ECO:0000256" key="2">
    <source>
        <dbReference type="ARBA" id="ARBA00023180"/>
    </source>
</evidence>
<evidence type="ECO:0000256" key="3">
    <source>
        <dbReference type="SAM" id="MobiDB-lite"/>
    </source>
</evidence>
<evidence type="ECO:0000256" key="4">
    <source>
        <dbReference type="SAM" id="SignalP"/>
    </source>
</evidence>
<reference evidence="6" key="1">
    <citation type="journal article" date="2019" name="Int. J. Syst. Evol. Microbiol.">
        <title>The Global Catalogue of Microorganisms (GCM) 10K type strain sequencing project: providing services to taxonomists for standard genome sequencing and annotation.</title>
        <authorList>
            <consortium name="The Broad Institute Genomics Platform"/>
            <consortium name="The Broad Institute Genome Sequencing Center for Infectious Disease"/>
            <person name="Wu L."/>
            <person name="Ma J."/>
        </authorList>
    </citation>
    <scope>NUCLEOTIDE SEQUENCE [LARGE SCALE GENOMIC DNA]</scope>
    <source>
        <strain evidence="6">JCM 19635</strain>
    </source>
</reference>
<dbReference type="PANTHER" id="PTHR42970">
    <property type="entry name" value="PECTATE LYASE C-RELATED"/>
    <property type="match status" value="1"/>
</dbReference>
<evidence type="ECO:0000256" key="1">
    <source>
        <dbReference type="ARBA" id="ARBA00022723"/>
    </source>
</evidence>
<organism evidence="5 6">
    <name type="scientific">Hymenobacter humi</name>
    <dbReference type="NCBI Taxonomy" id="1411620"/>
    <lineage>
        <taxon>Bacteria</taxon>
        <taxon>Pseudomonadati</taxon>
        <taxon>Bacteroidota</taxon>
        <taxon>Cytophagia</taxon>
        <taxon>Cytophagales</taxon>
        <taxon>Hymenobacteraceae</taxon>
        <taxon>Hymenobacter</taxon>
    </lineage>
</organism>
<proteinExistence type="predicted"/>
<accession>A0ABW2U2V5</accession>
<keyword evidence="5" id="KW-0456">Lyase</keyword>
<keyword evidence="1" id="KW-0479">Metal-binding</keyword>
<dbReference type="GO" id="GO:0016829">
    <property type="term" value="F:lyase activity"/>
    <property type="evidence" value="ECO:0007669"/>
    <property type="project" value="UniProtKB-KW"/>
</dbReference>
<feature type="chain" id="PRO_5047029785" evidence="4">
    <location>
        <begin position="22"/>
        <end position="544"/>
    </location>
</feature>
<keyword evidence="6" id="KW-1185">Reference proteome</keyword>
<sequence>MKKPVASLCALGLFFSTQLVARAQYPSIPPDIAKASADMMAAASRQSDIAWNKAYPIIQKEQREGKPYIPWAARPIDLPQAGIPAFPGAEGGGAYTFGGRGGRVIVVTSLADSGPGSLREACEQGGARIVVFNVAGIIRLKTPLIIRAPYITIAGQSAPGDGICVAGESVWLNTHDVIVRFMRFRRGETNVGRRDDSIGGNPIGNIMIDHVSASWGLDENMSMYRHMYNDSTGIPEQKLGTVNITIQNSIFSEALDTWNHAFGSTLGGENCTFMRNLWADNAGRNPSIGWNGVFNFANNVMFNWVHRSTDGGDYRALYNIINNYYKPGPSTPKNTNIGHRILKPESGRSKLKYQVYGRAYVAGNIVEGYPNVTKDNWDGGVQVEELPNAGKYMADMKVNKPLPMPEITIIPAEKALSYVLENAGATLPKRDAVDARVIEQVRTGKITYKEGVKLPDTQFKHRRLPIDSYKNGIITDPAQVGGYPTYAGKPYADSDKDGMPDDYEKKNGLDPKNAADATQAKSKDGYTNIENYLNSLVAVKTVKP</sequence>
<dbReference type="RefSeq" id="WP_380202426.1">
    <property type="nucleotide sequence ID" value="NZ_JBHTEK010000001.1"/>
</dbReference>
<keyword evidence="4" id="KW-0732">Signal</keyword>
<comment type="caution">
    <text evidence="5">The sequence shown here is derived from an EMBL/GenBank/DDBJ whole genome shotgun (WGS) entry which is preliminary data.</text>
</comment>
<feature type="region of interest" description="Disordered" evidence="3">
    <location>
        <begin position="488"/>
        <end position="521"/>
    </location>
</feature>
<dbReference type="Gene3D" id="2.160.20.10">
    <property type="entry name" value="Single-stranded right-handed beta-helix, Pectin lyase-like"/>
    <property type="match status" value="1"/>
</dbReference>
<dbReference type="Proteomes" id="UP001596513">
    <property type="component" value="Unassembled WGS sequence"/>
</dbReference>
<dbReference type="PANTHER" id="PTHR42970:SF1">
    <property type="entry name" value="PECTATE LYASE C-RELATED"/>
    <property type="match status" value="1"/>
</dbReference>
<evidence type="ECO:0000313" key="5">
    <source>
        <dbReference type="EMBL" id="MFC7667695.1"/>
    </source>
</evidence>
<dbReference type="InterPro" id="IPR052063">
    <property type="entry name" value="Polysaccharide_Lyase_1"/>
</dbReference>
<dbReference type="InterPro" id="IPR012334">
    <property type="entry name" value="Pectin_lyas_fold"/>
</dbReference>
<gene>
    <name evidence="5" type="ORF">ACFQT0_10100</name>
</gene>
<name>A0ABW2U2V5_9BACT</name>
<feature type="signal peptide" evidence="4">
    <location>
        <begin position="1"/>
        <end position="21"/>
    </location>
</feature>
<keyword evidence="2" id="KW-0325">Glycoprotein</keyword>
<evidence type="ECO:0000313" key="6">
    <source>
        <dbReference type="Proteomes" id="UP001596513"/>
    </source>
</evidence>
<dbReference type="InterPro" id="IPR011050">
    <property type="entry name" value="Pectin_lyase_fold/virulence"/>
</dbReference>
<protein>
    <submittedName>
        <fullName evidence="5">Polysaccharide lyase family 1 protein</fullName>
    </submittedName>
</protein>
<feature type="compositionally biased region" description="Basic and acidic residues" evidence="3">
    <location>
        <begin position="492"/>
        <end position="509"/>
    </location>
</feature>
<dbReference type="EMBL" id="JBHTEK010000001">
    <property type="protein sequence ID" value="MFC7667695.1"/>
    <property type="molecule type" value="Genomic_DNA"/>
</dbReference>
<dbReference type="SUPFAM" id="SSF51126">
    <property type="entry name" value="Pectin lyase-like"/>
    <property type="match status" value="1"/>
</dbReference>